<evidence type="ECO:0000256" key="7">
    <source>
        <dbReference type="ARBA" id="ARBA00023136"/>
    </source>
</evidence>
<organism evidence="10 11">
    <name type="scientific">Dioscorea cayennensis subsp. rotundata</name>
    <name type="common">White Guinea yam</name>
    <name type="synonym">Dioscorea rotundata</name>
    <dbReference type="NCBI Taxonomy" id="55577"/>
    <lineage>
        <taxon>Eukaryota</taxon>
        <taxon>Viridiplantae</taxon>
        <taxon>Streptophyta</taxon>
        <taxon>Embryophyta</taxon>
        <taxon>Tracheophyta</taxon>
        <taxon>Spermatophyta</taxon>
        <taxon>Magnoliopsida</taxon>
        <taxon>Liliopsida</taxon>
        <taxon>Dioscoreales</taxon>
        <taxon>Dioscoreaceae</taxon>
        <taxon>Dioscorea</taxon>
    </lineage>
</organism>
<dbReference type="InterPro" id="IPR029962">
    <property type="entry name" value="TBL"/>
</dbReference>
<dbReference type="GO" id="GO:1990538">
    <property type="term" value="F:xylan O-acetyltransferase activity"/>
    <property type="evidence" value="ECO:0007669"/>
    <property type="project" value="UniProtKB-ARBA"/>
</dbReference>
<dbReference type="RefSeq" id="XP_039145637.1">
    <property type="nucleotide sequence ID" value="XM_039289703.1"/>
</dbReference>
<evidence type="ECO:0000256" key="2">
    <source>
        <dbReference type="ARBA" id="ARBA00007727"/>
    </source>
</evidence>
<keyword evidence="6" id="KW-0333">Golgi apparatus</keyword>
<evidence type="ECO:0000259" key="9">
    <source>
        <dbReference type="Pfam" id="PF14416"/>
    </source>
</evidence>
<evidence type="ECO:0000313" key="10">
    <source>
        <dbReference type="Proteomes" id="UP001515500"/>
    </source>
</evidence>
<evidence type="ECO:0000256" key="5">
    <source>
        <dbReference type="ARBA" id="ARBA00022989"/>
    </source>
</evidence>
<comment type="similarity">
    <text evidence="2">Belongs to the PC-esterase family. TBL subfamily.</text>
</comment>
<accession>A0AB40D1V2</accession>
<evidence type="ECO:0000256" key="3">
    <source>
        <dbReference type="ARBA" id="ARBA00022692"/>
    </source>
</evidence>
<evidence type="ECO:0000256" key="6">
    <source>
        <dbReference type="ARBA" id="ARBA00023034"/>
    </source>
</evidence>
<proteinExistence type="inferred from homology"/>
<feature type="domain" description="Trichome birefringence-like N-terminal" evidence="9">
    <location>
        <begin position="16"/>
        <end position="68"/>
    </location>
</feature>
<dbReference type="PANTHER" id="PTHR32285">
    <property type="entry name" value="PROTEIN TRICHOME BIREFRINGENCE-LIKE 9-RELATED"/>
    <property type="match status" value="1"/>
</dbReference>
<keyword evidence="7" id="KW-0472">Membrane</keyword>
<keyword evidence="3" id="KW-0812">Transmembrane</keyword>
<dbReference type="Pfam" id="PF13839">
    <property type="entry name" value="PC-Esterase"/>
    <property type="match status" value="1"/>
</dbReference>
<keyword evidence="5" id="KW-1133">Transmembrane helix</keyword>
<gene>
    <name evidence="11" type="primary">LOC120282867</name>
</gene>
<name>A0AB40D1V2_DIOCR</name>
<dbReference type="AlphaFoldDB" id="A0AB40D1V2"/>
<dbReference type="Pfam" id="PF14416">
    <property type="entry name" value="PMR5N"/>
    <property type="match status" value="1"/>
</dbReference>
<comment type="subcellular location">
    <subcellularLocation>
        <location evidence="1">Golgi apparatus membrane</location>
        <topology evidence="1">Single-pass type II membrane protein</topology>
    </subcellularLocation>
</comment>
<evidence type="ECO:0000259" key="8">
    <source>
        <dbReference type="Pfam" id="PF13839"/>
    </source>
</evidence>
<evidence type="ECO:0000313" key="11">
    <source>
        <dbReference type="RefSeq" id="XP_039145637.1"/>
    </source>
</evidence>
<dbReference type="InterPro" id="IPR026057">
    <property type="entry name" value="TBL_C"/>
</dbReference>
<protein>
    <submittedName>
        <fullName evidence="11">Protein trichome birefringence-like 21</fullName>
    </submittedName>
</protein>
<dbReference type="PANTHER" id="PTHR32285:SF48">
    <property type="entry name" value="PROTEIN TRICHOME BIREFRINGENCE-LIKE 19"/>
    <property type="match status" value="1"/>
</dbReference>
<dbReference type="GO" id="GO:0000139">
    <property type="term" value="C:Golgi membrane"/>
    <property type="evidence" value="ECO:0007669"/>
    <property type="project" value="UniProtKB-SubCell"/>
</dbReference>
<dbReference type="Proteomes" id="UP001515500">
    <property type="component" value="Chromosome 18"/>
</dbReference>
<sequence length="368" mass="43575">MSATSFSTELSLKESECDIWTGKWERDTEVPYYTNETCSTIQDHQNCMKNGRPDTEFLKWRWKPDDCELPRFDPKAFFKLVRGKTVAFIGDSLARNQMQSLMCLLSRVEYPEDISETTDENFKRMYYSAYNFTISIFWSPFLIKTKQPVYEAPSLDHMWKLYLDETDDNWTSKIDNFDYLIISGGTWFTRPLLFYEKRQVIGCQYCDIKNFPKIHVSYFHRMAFRTALQGINKSPSYRGTTIVRTISPPHFENGAWDHGGDCRRTRPARRGEKKMEKIYEEMYRNQIEEFEVGRKEGRKRGLEFMLMDMTGAMLQRPDGHPSGYWSSNGKKGKEKHNDCVHWCLPGPVDLWNDLLFHMLRRQGNWELE</sequence>
<evidence type="ECO:0000256" key="4">
    <source>
        <dbReference type="ARBA" id="ARBA00022968"/>
    </source>
</evidence>
<keyword evidence="10" id="KW-1185">Reference proteome</keyword>
<evidence type="ECO:0000256" key="1">
    <source>
        <dbReference type="ARBA" id="ARBA00004323"/>
    </source>
</evidence>
<feature type="domain" description="Trichome birefringence-like C-terminal" evidence="8">
    <location>
        <begin position="69"/>
        <end position="358"/>
    </location>
</feature>
<dbReference type="InterPro" id="IPR025846">
    <property type="entry name" value="TBL_N"/>
</dbReference>
<keyword evidence="4" id="KW-0735">Signal-anchor</keyword>
<reference evidence="11" key="1">
    <citation type="submission" date="2025-08" db="UniProtKB">
        <authorList>
            <consortium name="RefSeq"/>
        </authorList>
    </citation>
    <scope>IDENTIFICATION</scope>
</reference>
<dbReference type="GeneID" id="120282867"/>